<gene>
    <name evidence="1" type="ORF">SAMN02927900_03263</name>
</gene>
<dbReference type="Proteomes" id="UP000199542">
    <property type="component" value="Unassembled WGS sequence"/>
</dbReference>
<protein>
    <recommendedName>
        <fullName evidence="3">PemK-like, MazF-like toxin of type II toxin-antitoxin system</fullName>
    </recommendedName>
</protein>
<sequence>MLEPGQIVRFFYLWTRQAAVGEESGRKARPVCVVVRTAAVPGAVFLFPITTQFPDMDRLSLAISQIECRRAGLDFPCWIILDEYNRVELDKAFDFESTAPLGSFSPAFLKRIALTVKNAAAARRLAGITRS</sequence>
<dbReference type="EMBL" id="FMTM01000004">
    <property type="protein sequence ID" value="SCW62589.1"/>
    <property type="molecule type" value="Genomic_DNA"/>
</dbReference>
<accession>A0A1G4S2L1</accession>
<dbReference type="RefSeq" id="WP_092585851.1">
    <property type="nucleotide sequence ID" value="NZ_FMTM01000004.1"/>
</dbReference>
<evidence type="ECO:0008006" key="3">
    <source>
        <dbReference type="Google" id="ProtNLM"/>
    </source>
</evidence>
<organism evidence="1 2">
    <name type="scientific">Rhizobium mongolense subsp. loessense</name>
    <dbReference type="NCBI Taxonomy" id="158890"/>
    <lineage>
        <taxon>Bacteria</taxon>
        <taxon>Pseudomonadati</taxon>
        <taxon>Pseudomonadota</taxon>
        <taxon>Alphaproteobacteria</taxon>
        <taxon>Hyphomicrobiales</taxon>
        <taxon>Rhizobiaceae</taxon>
        <taxon>Rhizobium/Agrobacterium group</taxon>
        <taxon>Rhizobium</taxon>
    </lineage>
</organism>
<evidence type="ECO:0000313" key="1">
    <source>
        <dbReference type="EMBL" id="SCW62589.1"/>
    </source>
</evidence>
<name>A0A1G4S2L1_9HYPH</name>
<evidence type="ECO:0000313" key="2">
    <source>
        <dbReference type="Proteomes" id="UP000199542"/>
    </source>
</evidence>
<reference evidence="1 2" key="1">
    <citation type="submission" date="2016-10" db="EMBL/GenBank/DDBJ databases">
        <authorList>
            <person name="de Groot N.N."/>
        </authorList>
    </citation>
    <scope>NUCLEOTIDE SEQUENCE [LARGE SCALE GENOMIC DNA]</scope>
    <source>
        <strain evidence="1 2">CGMCC 1.3401</strain>
    </source>
</reference>
<dbReference type="AlphaFoldDB" id="A0A1G4S2L1"/>
<proteinExistence type="predicted"/>